<gene>
    <name evidence="2" type="ORF">EYF80_058418</name>
</gene>
<feature type="compositionally biased region" description="Basic and acidic residues" evidence="1">
    <location>
        <begin position="1"/>
        <end position="18"/>
    </location>
</feature>
<evidence type="ECO:0000313" key="2">
    <source>
        <dbReference type="EMBL" id="TNN31431.1"/>
    </source>
</evidence>
<feature type="compositionally biased region" description="Acidic residues" evidence="1">
    <location>
        <begin position="43"/>
        <end position="54"/>
    </location>
</feature>
<proteinExistence type="predicted"/>
<dbReference type="AlphaFoldDB" id="A0A4Z2ES61"/>
<dbReference type="Proteomes" id="UP000314294">
    <property type="component" value="Unassembled WGS sequence"/>
</dbReference>
<feature type="region of interest" description="Disordered" evidence="1">
    <location>
        <begin position="43"/>
        <end position="129"/>
    </location>
</feature>
<dbReference type="EMBL" id="SRLO01003480">
    <property type="protein sequence ID" value="TNN31431.1"/>
    <property type="molecule type" value="Genomic_DNA"/>
</dbReference>
<sequence length="182" mass="20044">MAQKDDPTKMGRGGERGESSTVSICTSYWVLAGVPVCVKDTAAETEEEQEEQEELVFRRSRRSRRSSSSGGAGGARLQEEQEEPEELVFRRSRRSSSSVGSEREQTPEGAAGRTAAKRSVCSSGQRSEVTALGEALSSRSVLREEESRTNTSIRGAIKWRDNLLRAVISTMTSPLRSLWRSD</sequence>
<evidence type="ECO:0000313" key="3">
    <source>
        <dbReference type="Proteomes" id="UP000314294"/>
    </source>
</evidence>
<comment type="caution">
    <text evidence="2">The sequence shown here is derived from an EMBL/GenBank/DDBJ whole genome shotgun (WGS) entry which is preliminary data.</text>
</comment>
<protein>
    <submittedName>
        <fullName evidence="2">Uncharacterized protein</fullName>
    </submittedName>
</protein>
<keyword evidence="3" id="KW-1185">Reference proteome</keyword>
<evidence type="ECO:0000256" key="1">
    <source>
        <dbReference type="SAM" id="MobiDB-lite"/>
    </source>
</evidence>
<accession>A0A4Z2ES61</accession>
<organism evidence="2 3">
    <name type="scientific">Liparis tanakae</name>
    <name type="common">Tanaka's snailfish</name>
    <dbReference type="NCBI Taxonomy" id="230148"/>
    <lineage>
        <taxon>Eukaryota</taxon>
        <taxon>Metazoa</taxon>
        <taxon>Chordata</taxon>
        <taxon>Craniata</taxon>
        <taxon>Vertebrata</taxon>
        <taxon>Euteleostomi</taxon>
        <taxon>Actinopterygii</taxon>
        <taxon>Neopterygii</taxon>
        <taxon>Teleostei</taxon>
        <taxon>Neoteleostei</taxon>
        <taxon>Acanthomorphata</taxon>
        <taxon>Eupercaria</taxon>
        <taxon>Perciformes</taxon>
        <taxon>Cottioidei</taxon>
        <taxon>Cottales</taxon>
        <taxon>Liparidae</taxon>
        <taxon>Liparis</taxon>
    </lineage>
</organism>
<reference evidence="2 3" key="1">
    <citation type="submission" date="2019-03" db="EMBL/GenBank/DDBJ databases">
        <title>First draft genome of Liparis tanakae, snailfish: a comprehensive survey of snailfish specific genes.</title>
        <authorList>
            <person name="Kim W."/>
            <person name="Song I."/>
            <person name="Jeong J.-H."/>
            <person name="Kim D."/>
            <person name="Kim S."/>
            <person name="Ryu S."/>
            <person name="Song J.Y."/>
            <person name="Lee S.K."/>
        </authorList>
    </citation>
    <scope>NUCLEOTIDE SEQUENCE [LARGE SCALE GENOMIC DNA]</scope>
    <source>
        <tissue evidence="2">Muscle</tissue>
    </source>
</reference>
<name>A0A4Z2ES61_9TELE</name>
<feature type="region of interest" description="Disordered" evidence="1">
    <location>
        <begin position="1"/>
        <end position="21"/>
    </location>
</feature>